<dbReference type="InterPro" id="IPR008974">
    <property type="entry name" value="TRAF-like"/>
</dbReference>
<evidence type="ECO:0000259" key="2">
    <source>
        <dbReference type="PROSITE" id="PS50144"/>
    </source>
</evidence>
<organism evidence="3 4">
    <name type="scientific">Thlaspi arvense</name>
    <name type="common">Field penny-cress</name>
    <dbReference type="NCBI Taxonomy" id="13288"/>
    <lineage>
        <taxon>Eukaryota</taxon>
        <taxon>Viridiplantae</taxon>
        <taxon>Streptophyta</taxon>
        <taxon>Embryophyta</taxon>
        <taxon>Tracheophyta</taxon>
        <taxon>Spermatophyta</taxon>
        <taxon>Magnoliopsida</taxon>
        <taxon>eudicotyledons</taxon>
        <taxon>Gunneridae</taxon>
        <taxon>Pentapetalae</taxon>
        <taxon>rosids</taxon>
        <taxon>malvids</taxon>
        <taxon>Brassicales</taxon>
        <taxon>Brassicaceae</taxon>
        <taxon>Thlaspideae</taxon>
        <taxon>Thlaspi</taxon>
    </lineage>
</organism>
<sequence length="273" mass="31053">MDDQEQTSCKFEIDNFSEKEGVIPSPKFLSGGCEWYVCVYPKGDNIEDHLALNLYVANRESLRLGWKRRATFSFLLLNQSGKELYRTDVLRCKLFCAQVPGWGLPRTLVSVSRLFTKHPDFATNFKPKNKLVKTTYMNILLGLIEALNKPPQSLSDIELSNARRELIELTEAGFKLAWLKTKLDELSLERKKANDDDVSRVQATEQVKNLNFELDTEKVKSATCAAKVLSLEQKVSDLRAELSKEKAKSTTSKDDVLEGVIHSWELLDYADLL</sequence>
<dbReference type="PROSITE" id="PS50144">
    <property type="entry name" value="MATH"/>
    <property type="match status" value="1"/>
</dbReference>
<proteinExistence type="predicted"/>
<keyword evidence="1" id="KW-0175">Coiled coil</keyword>
<protein>
    <recommendedName>
        <fullName evidence="2">MATH domain-containing protein</fullName>
    </recommendedName>
</protein>
<dbReference type="CDD" id="cd00121">
    <property type="entry name" value="MATH"/>
    <property type="match status" value="1"/>
</dbReference>
<dbReference type="AlphaFoldDB" id="A0AAU9RTX6"/>
<accession>A0AAU9RTX6</accession>
<dbReference type="InterPro" id="IPR002083">
    <property type="entry name" value="MATH/TRAF_dom"/>
</dbReference>
<evidence type="ECO:0000313" key="4">
    <source>
        <dbReference type="Proteomes" id="UP000836841"/>
    </source>
</evidence>
<dbReference type="Proteomes" id="UP000836841">
    <property type="component" value="Chromosome 2"/>
</dbReference>
<name>A0AAU9RTX6_THLAR</name>
<evidence type="ECO:0000256" key="1">
    <source>
        <dbReference type="ARBA" id="ARBA00023054"/>
    </source>
</evidence>
<dbReference type="Gene3D" id="2.60.210.10">
    <property type="entry name" value="Apoptosis, Tumor Necrosis Factor Receptor Associated Protein 2, Chain A"/>
    <property type="match status" value="1"/>
</dbReference>
<evidence type="ECO:0000313" key="3">
    <source>
        <dbReference type="EMBL" id="CAH2047682.1"/>
    </source>
</evidence>
<dbReference type="PANTHER" id="PTHR46236:SF12">
    <property type="entry name" value="MATH DOMAIN-CONTAINING PROTEIN"/>
    <property type="match status" value="1"/>
</dbReference>
<dbReference type="InterPro" id="IPR050804">
    <property type="entry name" value="MCC"/>
</dbReference>
<gene>
    <name evidence="3" type="ORF">TAV2_LOCUS5043</name>
</gene>
<dbReference type="SMART" id="SM00061">
    <property type="entry name" value="MATH"/>
    <property type="match status" value="1"/>
</dbReference>
<dbReference type="EMBL" id="OU466858">
    <property type="protein sequence ID" value="CAH2047682.1"/>
    <property type="molecule type" value="Genomic_DNA"/>
</dbReference>
<feature type="domain" description="MATH" evidence="2">
    <location>
        <begin position="6"/>
        <end position="137"/>
    </location>
</feature>
<reference evidence="3 4" key="1">
    <citation type="submission" date="2022-03" db="EMBL/GenBank/DDBJ databases">
        <authorList>
            <person name="Nunn A."/>
            <person name="Chopra R."/>
            <person name="Nunn A."/>
            <person name="Contreras Garrido A."/>
        </authorList>
    </citation>
    <scope>NUCLEOTIDE SEQUENCE [LARGE SCALE GENOMIC DNA]</scope>
</reference>
<keyword evidence="4" id="KW-1185">Reference proteome</keyword>
<dbReference type="SUPFAM" id="SSF49599">
    <property type="entry name" value="TRAF domain-like"/>
    <property type="match status" value="1"/>
</dbReference>
<dbReference type="PANTHER" id="PTHR46236">
    <property type="entry name" value="TRAF-LIKE SUPERFAMILY PROTEIN"/>
    <property type="match status" value="1"/>
</dbReference>
<dbReference type="Pfam" id="PF22486">
    <property type="entry name" value="MATH_2"/>
    <property type="match status" value="1"/>
</dbReference>